<gene>
    <name evidence="2" type="ORF">SAMN05444004_11740</name>
</gene>
<keyword evidence="3" id="KW-1185">Reference proteome</keyword>
<dbReference type="Gene3D" id="3.40.50.300">
    <property type="entry name" value="P-loop containing nucleotide triphosphate hydrolases"/>
    <property type="match status" value="1"/>
</dbReference>
<evidence type="ECO:0000313" key="2">
    <source>
        <dbReference type="EMBL" id="SDZ49751.1"/>
    </source>
</evidence>
<dbReference type="GO" id="GO:0016301">
    <property type="term" value="F:kinase activity"/>
    <property type="evidence" value="ECO:0007669"/>
    <property type="project" value="UniProtKB-KW"/>
</dbReference>
<accession>A0A1H3TIX2</accession>
<dbReference type="GO" id="GO:0005524">
    <property type="term" value="F:ATP binding"/>
    <property type="evidence" value="ECO:0007669"/>
    <property type="project" value="InterPro"/>
</dbReference>
<feature type="domain" description="Phosphoribulokinase/uridine kinase" evidence="1">
    <location>
        <begin position="24"/>
        <end position="175"/>
    </location>
</feature>
<dbReference type="RefSeq" id="WP_092647385.1">
    <property type="nucleotide sequence ID" value="NZ_FNPX01000017.1"/>
</dbReference>
<dbReference type="PANTHER" id="PTHR10285">
    <property type="entry name" value="URIDINE KINASE"/>
    <property type="match status" value="1"/>
</dbReference>
<keyword evidence="2" id="KW-0808">Transferase</keyword>
<dbReference type="Proteomes" id="UP000198914">
    <property type="component" value="Unassembled WGS sequence"/>
</dbReference>
<dbReference type="Pfam" id="PF00485">
    <property type="entry name" value="PRK"/>
    <property type="match status" value="1"/>
</dbReference>
<reference evidence="3" key="1">
    <citation type="submission" date="2016-10" db="EMBL/GenBank/DDBJ databases">
        <authorList>
            <person name="Varghese N."/>
            <person name="Submissions S."/>
        </authorList>
    </citation>
    <scope>NUCLEOTIDE SEQUENCE [LARGE SCALE GENOMIC DNA]</scope>
    <source>
        <strain evidence="3">DSM 100420</strain>
    </source>
</reference>
<dbReference type="InterPro" id="IPR027417">
    <property type="entry name" value="P-loop_NTPase"/>
</dbReference>
<name>A0A1H3TIX2_9RHOB</name>
<dbReference type="EMBL" id="FNPX01000017">
    <property type="protein sequence ID" value="SDZ49751.1"/>
    <property type="molecule type" value="Genomic_DNA"/>
</dbReference>
<dbReference type="STRING" id="1244108.SAMN05444004_11740"/>
<evidence type="ECO:0000313" key="3">
    <source>
        <dbReference type="Proteomes" id="UP000198914"/>
    </source>
</evidence>
<dbReference type="InterPro" id="IPR006083">
    <property type="entry name" value="PRK/URK"/>
</dbReference>
<keyword evidence="2" id="KW-0418">Kinase</keyword>
<dbReference type="OrthoDB" id="1550976at2"/>
<sequence>MPEALTLKALVARLSDLPAGRRLVAVSGPPASGKSTITEDLATALTSKGRTAQVVPMDGFHLDNATLDKMGLRARKGAPETFDAAGLLDLVKAVRAGGAVPFPTFDRSLDATVPNGGTFDADIAVFEGNYLLLDEEPWRALHPHWDASIALDVPEDVLRARLIDRWVTHGMTTEDGLARAEANDLPNARRVLRGSIAPDYVIVNH</sequence>
<dbReference type="SUPFAM" id="SSF52540">
    <property type="entry name" value="P-loop containing nucleoside triphosphate hydrolases"/>
    <property type="match status" value="1"/>
</dbReference>
<organism evidence="2 3">
    <name type="scientific">Jannaschia faecimaris</name>
    <dbReference type="NCBI Taxonomy" id="1244108"/>
    <lineage>
        <taxon>Bacteria</taxon>
        <taxon>Pseudomonadati</taxon>
        <taxon>Pseudomonadota</taxon>
        <taxon>Alphaproteobacteria</taxon>
        <taxon>Rhodobacterales</taxon>
        <taxon>Roseobacteraceae</taxon>
        <taxon>Jannaschia</taxon>
    </lineage>
</organism>
<proteinExistence type="predicted"/>
<dbReference type="AlphaFoldDB" id="A0A1H3TIX2"/>
<evidence type="ECO:0000259" key="1">
    <source>
        <dbReference type="Pfam" id="PF00485"/>
    </source>
</evidence>
<protein>
    <submittedName>
        <fullName evidence="2">Phosphoribulokinase / Uridine kinase family protein</fullName>
    </submittedName>
</protein>